<evidence type="ECO:0000256" key="6">
    <source>
        <dbReference type="SAM" id="MobiDB-lite"/>
    </source>
</evidence>
<dbReference type="GO" id="GO:0097505">
    <property type="term" value="C:Rad6-Rad18 complex"/>
    <property type="evidence" value="ECO:0007669"/>
    <property type="project" value="TreeGrafter"/>
</dbReference>
<evidence type="ECO:0000259" key="8">
    <source>
        <dbReference type="PROSITE" id="PS50800"/>
    </source>
</evidence>
<dbReference type="InterPro" id="IPR003034">
    <property type="entry name" value="SAP_dom"/>
</dbReference>
<dbReference type="PROSITE" id="PS50800">
    <property type="entry name" value="SAP"/>
    <property type="match status" value="1"/>
</dbReference>
<feature type="compositionally biased region" description="Low complexity" evidence="6">
    <location>
        <begin position="248"/>
        <end position="271"/>
    </location>
</feature>
<organism evidence="9 10">
    <name type="scientific">Rhizophlyctis rosea</name>
    <dbReference type="NCBI Taxonomy" id="64517"/>
    <lineage>
        <taxon>Eukaryota</taxon>
        <taxon>Fungi</taxon>
        <taxon>Fungi incertae sedis</taxon>
        <taxon>Chytridiomycota</taxon>
        <taxon>Chytridiomycota incertae sedis</taxon>
        <taxon>Chytridiomycetes</taxon>
        <taxon>Rhizophlyctidales</taxon>
        <taxon>Rhizophlyctidaceae</taxon>
        <taxon>Rhizophlyctis</taxon>
    </lineage>
</organism>
<dbReference type="PANTHER" id="PTHR14134:SF2">
    <property type="entry name" value="E3 UBIQUITIN-PROTEIN LIGASE RAD18"/>
    <property type="match status" value="1"/>
</dbReference>
<dbReference type="GO" id="GO:0008270">
    <property type="term" value="F:zinc ion binding"/>
    <property type="evidence" value="ECO:0007669"/>
    <property type="project" value="UniProtKB-KW"/>
</dbReference>
<name>A0AAD5S570_9FUNG</name>
<feature type="non-terminal residue" evidence="9">
    <location>
        <position position="1"/>
    </location>
</feature>
<evidence type="ECO:0000256" key="3">
    <source>
        <dbReference type="ARBA" id="ARBA00022771"/>
    </source>
</evidence>
<reference evidence="9" key="1">
    <citation type="submission" date="2020-05" db="EMBL/GenBank/DDBJ databases">
        <title>Phylogenomic resolution of chytrid fungi.</title>
        <authorList>
            <person name="Stajich J.E."/>
            <person name="Amses K."/>
            <person name="Simmons R."/>
            <person name="Seto K."/>
            <person name="Myers J."/>
            <person name="Bonds A."/>
            <person name="Quandt C.A."/>
            <person name="Barry K."/>
            <person name="Liu P."/>
            <person name="Grigoriev I."/>
            <person name="Longcore J.E."/>
            <person name="James T.Y."/>
        </authorList>
    </citation>
    <scope>NUCLEOTIDE SEQUENCE</scope>
    <source>
        <strain evidence="9">JEL0318</strain>
    </source>
</reference>
<keyword evidence="10" id="KW-1185">Reference proteome</keyword>
<feature type="region of interest" description="Disordered" evidence="6">
    <location>
        <begin position="135"/>
        <end position="174"/>
    </location>
</feature>
<evidence type="ECO:0000313" key="10">
    <source>
        <dbReference type="Proteomes" id="UP001212841"/>
    </source>
</evidence>
<dbReference type="PANTHER" id="PTHR14134">
    <property type="entry name" value="E3 UBIQUITIN-PROTEIN LIGASE RAD18"/>
    <property type="match status" value="1"/>
</dbReference>
<evidence type="ECO:0000259" key="7">
    <source>
        <dbReference type="PROSITE" id="PS50089"/>
    </source>
</evidence>
<feature type="domain" description="RING-type" evidence="7">
    <location>
        <begin position="6"/>
        <end position="29"/>
    </location>
</feature>
<evidence type="ECO:0000313" key="9">
    <source>
        <dbReference type="EMBL" id="KAJ3040775.1"/>
    </source>
</evidence>
<dbReference type="Proteomes" id="UP001212841">
    <property type="component" value="Unassembled WGS sequence"/>
</dbReference>
<feature type="compositionally biased region" description="Basic and acidic residues" evidence="6">
    <location>
        <begin position="272"/>
        <end position="288"/>
    </location>
</feature>
<dbReference type="GO" id="GO:0003697">
    <property type="term" value="F:single-stranded DNA binding"/>
    <property type="evidence" value="ECO:0007669"/>
    <property type="project" value="InterPro"/>
</dbReference>
<dbReference type="AlphaFoldDB" id="A0AAD5S570"/>
<accession>A0AAD5S570</accession>
<keyword evidence="4" id="KW-0862">Zinc</keyword>
<protein>
    <recommendedName>
        <fullName evidence="1">Postreplication repair E3 ubiquitin-protein ligase RAD18</fullName>
    </recommendedName>
</protein>
<feature type="domain" description="SAP" evidence="8">
    <location>
        <begin position="175"/>
        <end position="209"/>
    </location>
</feature>
<dbReference type="GO" id="GO:0005634">
    <property type="term" value="C:nucleus"/>
    <property type="evidence" value="ECO:0007669"/>
    <property type="project" value="TreeGrafter"/>
</dbReference>
<dbReference type="InterPro" id="IPR039577">
    <property type="entry name" value="Rad18"/>
</dbReference>
<dbReference type="PROSITE" id="PS00518">
    <property type="entry name" value="ZF_RING_1"/>
    <property type="match status" value="1"/>
</dbReference>
<dbReference type="InterPro" id="IPR017907">
    <property type="entry name" value="Znf_RING_CS"/>
</dbReference>
<dbReference type="Gene3D" id="3.30.40.10">
    <property type="entry name" value="Zinc/RING finger domain, C3HC4 (zinc finger)"/>
    <property type="match status" value="1"/>
</dbReference>
<feature type="region of interest" description="Disordered" evidence="6">
    <location>
        <begin position="235"/>
        <end position="296"/>
    </location>
</feature>
<dbReference type="SUPFAM" id="SSF57850">
    <property type="entry name" value="RING/U-box"/>
    <property type="match status" value="1"/>
</dbReference>
<dbReference type="GO" id="GO:0061630">
    <property type="term" value="F:ubiquitin protein ligase activity"/>
    <property type="evidence" value="ECO:0007669"/>
    <property type="project" value="InterPro"/>
</dbReference>
<dbReference type="GO" id="GO:0006513">
    <property type="term" value="P:protein monoubiquitination"/>
    <property type="evidence" value="ECO:0007669"/>
    <property type="project" value="InterPro"/>
</dbReference>
<evidence type="ECO:0000256" key="2">
    <source>
        <dbReference type="ARBA" id="ARBA00022723"/>
    </source>
</evidence>
<dbReference type="InterPro" id="IPR001841">
    <property type="entry name" value="Znf_RING"/>
</dbReference>
<evidence type="ECO:0000256" key="5">
    <source>
        <dbReference type="PROSITE-ProRule" id="PRU00175"/>
    </source>
</evidence>
<evidence type="ECO:0000256" key="1">
    <source>
        <dbReference type="ARBA" id="ARBA00015551"/>
    </source>
</evidence>
<dbReference type="Pfam" id="PF13923">
    <property type="entry name" value="zf-C3HC4_2"/>
    <property type="match status" value="1"/>
</dbReference>
<keyword evidence="2" id="KW-0479">Metal-binding</keyword>
<dbReference type="PROSITE" id="PS50089">
    <property type="entry name" value="ZF_RING_2"/>
    <property type="match status" value="1"/>
</dbReference>
<dbReference type="EMBL" id="JADGJD010001533">
    <property type="protein sequence ID" value="KAJ3040775.1"/>
    <property type="molecule type" value="Genomic_DNA"/>
</dbReference>
<feature type="compositionally biased region" description="Polar residues" evidence="6">
    <location>
        <begin position="135"/>
        <end position="150"/>
    </location>
</feature>
<keyword evidence="3 5" id="KW-0863">Zinc-finger</keyword>
<gene>
    <name evidence="9" type="primary">RAD18</name>
    <name evidence="9" type="ORF">HK097_002468</name>
</gene>
<proteinExistence type="predicted"/>
<evidence type="ECO:0000256" key="4">
    <source>
        <dbReference type="ARBA" id="ARBA00022833"/>
    </source>
</evidence>
<dbReference type="InterPro" id="IPR013083">
    <property type="entry name" value="Znf_RING/FYVE/PHD"/>
</dbReference>
<comment type="caution">
    <text evidence="9">The sequence shown here is derived from an EMBL/GenBank/DDBJ whole genome shotgun (WGS) entry which is preliminary data.</text>
</comment>
<dbReference type="GO" id="GO:0006301">
    <property type="term" value="P:DNA damage tolerance"/>
    <property type="evidence" value="ECO:0007669"/>
    <property type="project" value="InterPro"/>
</dbReference>
<sequence length="296" mass="32899">MTIVTCEHTFCSLCIRNFLEVESQCPTCRVKNRGLSDLMKNRALDDSVEMFIKCREQCLPLLQKALSNLSSTSSQLAKLSYQPLIPSPESADVIVDCPICSQKIKLRHADAHIGNNCKKFIVGDEPSSFVLAQPARSQNGTSHGQTSMYFDSQGGGKRQKQEPSKKRAHKPSVVYSLSNEKTLRKMLKDDGLPTTGDKPTLQRRHQEWIKRYNANLDSRYPLSDDSIRREVSEWEKTTSRSHYNPSFASSSGAGPSSLASVVGGAGQAQAQGHEDTVEDQRIRSEHAMRHAGQFEG</sequence>